<feature type="domain" description="Superoxide dismutase copper/zinc binding" evidence="2">
    <location>
        <begin position="26"/>
        <end position="94"/>
    </location>
</feature>
<dbReference type="InterPro" id="IPR024134">
    <property type="entry name" value="SOD_Cu/Zn_/chaperone"/>
</dbReference>
<evidence type="ECO:0000313" key="4">
    <source>
        <dbReference type="Proteomes" id="UP001279410"/>
    </source>
</evidence>
<dbReference type="GO" id="GO:0006801">
    <property type="term" value="P:superoxide metabolic process"/>
    <property type="evidence" value="ECO:0007669"/>
    <property type="project" value="InterPro"/>
</dbReference>
<name>A0AAD3MFQ7_LATJO</name>
<dbReference type="InterPro" id="IPR036423">
    <property type="entry name" value="SOD-like_Cu/Zn_dom_sf"/>
</dbReference>
<evidence type="ECO:0000256" key="1">
    <source>
        <dbReference type="SAM" id="MobiDB-lite"/>
    </source>
</evidence>
<dbReference type="AlphaFoldDB" id="A0AAD3MFQ7"/>
<evidence type="ECO:0000313" key="3">
    <source>
        <dbReference type="EMBL" id="GLD53877.1"/>
    </source>
</evidence>
<feature type="region of interest" description="Disordered" evidence="1">
    <location>
        <begin position="586"/>
        <end position="612"/>
    </location>
</feature>
<sequence>MRGAGGGICWPIAEVQAPDKARTPRGGTENIEDRTGDLGNIDAGPDGRDSFRLEETQLKVWDVIGRSLVVDAGEDDLGRGSHPLSKHTGNSGERQLHSAPPPPPSSDYYRARSQAHHSCIWRHGPGNHTVKALRGQPGVGRTTRRAVGHLEPYGPGGQLQACCGSSPPSTCRRGARPGARHPGAQWARSLGRNLVVEPGIPLLQAMPLFTWKTKGKLQAAEALPRHPHLRAPTVSRAVKVQPSKQAPGKIPVLTVESRATMLEVPVGSPLEQYQEVQAVLAPLHRSPPGFCLYRSNKVCTIQSTTPHFPIPCAALTGSPQAARSGNPVNPAVYGARARSGGATQRRTLLPLPPLPTDSVYTPTVANPHVPGCCPGLNASGSGCCKPAYTVAQRFWCSHTSLAHKRHEQRTPPQLSLRQPGRCITCPRPAGCGRAAGGGCCCSGSGAGVTKSRRRTAVLTVGALLPDPVVGVHVPEPNPALLSSSWRGSRRGAVRGLTEDPMTQGDFSAFKILYYVEYYQQLQQYPQFQYAYPTLSTVTAIPGMPAVPAVPAMSAQPVATLDALRPVVPTAAAVAAAMAAPRVYEPPLPPPTRKEAILRRPELSLHTPEPPFR</sequence>
<comment type="caution">
    <text evidence="3">The sequence shown here is derived from an EMBL/GenBank/DDBJ whole genome shotgun (WGS) entry which is preliminary data.</text>
</comment>
<reference evidence="3" key="1">
    <citation type="submission" date="2022-08" db="EMBL/GenBank/DDBJ databases">
        <title>Genome sequencing of akame (Lates japonicus).</title>
        <authorList>
            <person name="Hashiguchi Y."/>
            <person name="Takahashi H."/>
        </authorList>
    </citation>
    <scope>NUCLEOTIDE SEQUENCE</scope>
    <source>
        <strain evidence="3">Kochi</strain>
    </source>
</reference>
<gene>
    <name evidence="3" type="ORF">AKAME5_000657000</name>
</gene>
<dbReference type="InterPro" id="IPR001424">
    <property type="entry name" value="SOD_Cu_Zn_dom"/>
</dbReference>
<dbReference type="Gene3D" id="2.60.40.200">
    <property type="entry name" value="Superoxide dismutase, copper/zinc binding domain"/>
    <property type="match status" value="1"/>
</dbReference>
<feature type="compositionally biased region" description="Basic and acidic residues" evidence="1">
    <location>
        <begin position="591"/>
        <end position="602"/>
    </location>
</feature>
<organism evidence="3 4">
    <name type="scientific">Lates japonicus</name>
    <name type="common">Japanese lates</name>
    <dbReference type="NCBI Taxonomy" id="270547"/>
    <lineage>
        <taxon>Eukaryota</taxon>
        <taxon>Metazoa</taxon>
        <taxon>Chordata</taxon>
        <taxon>Craniata</taxon>
        <taxon>Vertebrata</taxon>
        <taxon>Euteleostomi</taxon>
        <taxon>Actinopterygii</taxon>
        <taxon>Neopterygii</taxon>
        <taxon>Teleostei</taxon>
        <taxon>Neoteleostei</taxon>
        <taxon>Acanthomorphata</taxon>
        <taxon>Carangaria</taxon>
        <taxon>Carangaria incertae sedis</taxon>
        <taxon>Centropomidae</taxon>
        <taxon>Lates</taxon>
    </lineage>
</organism>
<feature type="region of interest" description="Disordered" evidence="1">
    <location>
        <begin position="1"/>
        <end position="49"/>
    </location>
</feature>
<proteinExistence type="predicted"/>
<dbReference type="SUPFAM" id="SSF49329">
    <property type="entry name" value="Cu,Zn superoxide dismutase-like"/>
    <property type="match status" value="1"/>
</dbReference>
<dbReference type="PRINTS" id="PR00068">
    <property type="entry name" value="CUZNDISMTASE"/>
</dbReference>
<dbReference type="Pfam" id="PF00080">
    <property type="entry name" value="Sod_Cu"/>
    <property type="match status" value="1"/>
</dbReference>
<keyword evidence="4" id="KW-1185">Reference proteome</keyword>
<feature type="region of interest" description="Disordered" evidence="1">
    <location>
        <begin position="74"/>
        <end position="110"/>
    </location>
</feature>
<dbReference type="GO" id="GO:0005507">
    <property type="term" value="F:copper ion binding"/>
    <property type="evidence" value="ECO:0007669"/>
    <property type="project" value="InterPro"/>
</dbReference>
<evidence type="ECO:0000259" key="2">
    <source>
        <dbReference type="Pfam" id="PF00080"/>
    </source>
</evidence>
<protein>
    <submittedName>
        <fullName evidence="3">Copper chaperone for superoxide dismutase</fullName>
    </submittedName>
</protein>
<dbReference type="EMBL" id="BRZM01000018">
    <property type="protein sequence ID" value="GLD53877.1"/>
    <property type="molecule type" value="Genomic_DNA"/>
</dbReference>
<accession>A0AAD3MFQ7</accession>
<dbReference type="Proteomes" id="UP001279410">
    <property type="component" value="Unassembled WGS sequence"/>
</dbReference>
<dbReference type="PANTHER" id="PTHR10003">
    <property type="entry name" value="SUPEROXIDE DISMUTASE CU-ZN -RELATED"/>
    <property type="match status" value="1"/>
</dbReference>